<accession>A0AAU8T768</accession>
<dbReference type="EMBL" id="CP010024">
    <property type="protein sequence ID" value="AJZ56106.1"/>
    <property type="molecule type" value="Genomic_DNA"/>
</dbReference>
<name>A0AAU8T768_9BURK</name>
<geneLocation type="plasmid" evidence="1 2">
    <name>pBIL</name>
</geneLocation>
<dbReference type="AlphaFoldDB" id="A0AAU8T768"/>
<gene>
    <name evidence="1" type="ORF">OI25_7918</name>
</gene>
<protein>
    <submittedName>
        <fullName evidence="1">Crp-like helix-turn-helix domain protein</fullName>
    </submittedName>
</protein>
<keyword evidence="1" id="KW-0614">Plasmid</keyword>
<evidence type="ECO:0000313" key="2">
    <source>
        <dbReference type="Proteomes" id="UP000032614"/>
    </source>
</evidence>
<sequence>MLRTRGNMLGVRRAGVTEAPLRLQDADLIRYSYGRIEVLDRSASNNVCASVFTLSGGNAKGCCPISPQGKAPHLHVLSHACGDAQSTGRYAY</sequence>
<evidence type="ECO:0000313" key="1">
    <source>
        <dbReference type="EMBL" id="AJZ56106.1"/>
    </source>
</evidence>
<reference evidence="1 2" key="1">
    <citation type="journal article" date="2015" name="Genome Announc.">
        <title>Complete genome sequences for 59 burkholderia isolates, both pathogenic and near neighbor.</title>
        <authorList>
            <person name="Johnson S.L."/>
            <person name="Bishop-Lilly K.A."/>
            <person name="Ladner J.T."/>
            <person name="Daligault H.E."/>
            <person name="Davenport K.W."/>
            <person name="Jaissle J."/>
            <person name="Frey K.G."/>
            <person name="Koroleva G.I."/>
            <person name="Bruce D.C."/>
            <person name="Coyne S.R."/>
            <person name="Broomall S.M."/>
            <person name="Li P.E."/>
            <person name="Teshima H."/>
            <person name="Gibbons H.S."/>
            <person name="Palacios G.F."/>
            <person name="Rosenzweig C.N."/>
            <person name="Redden C.L."/>
            <person name="Xu Y."/>
            <person name="Minogue T.D."/>
            <person name="Chain P.S."/>
        </authorList>
    </citation>
    <scope>NUCLEOTIDE SEQUENCE [LARGE SCALE GENOMIC DNA]</scope>
    <source>
        <strain evidence="1 2">ATCC BAA-463</strain>
    </source>
</reference>
<organism evidence="1 2">
    <name type="scientific">Paraburkholderia fungorum</name>
    <dbReference type="NCBI Taxonomy" id="134537"/>
    <lineage>
        <taxon>Bacteria</taxon>
        <taxon>Pseudomonadati</taxon>
        <taxon>Pseudomonadota</taxon>
        <taxon>Betaproteobacteria</taxon>
        <taxon>Burkholderiales</taxon>
        <taxon>Burkholderiaceae</taxon>
        <taxon>Paraburkholderia</taxon>
    </lineage>
</organism>
<dbReference type="KEGG" id="bfn:OI25_7918"/>
<proteinExistence type="predicted"/>
<dbReference type="Proteomes" id="UP000032614">
    <property type="component" value="Plasmid pBIL"/>
</dbReference>